<feature type="compositionally biased region" description="Basic and acidic residues" evidence="1">
    <location>
        <begin position="308"/>
        <end position="318"/>
    </location>
</feature>
<gene>
    <name evidence="3" type="ORF">Pmi06nite_40340</name>
</gene>
<sequence length="318" mass="33420">MDFWKIVFGLIKRKFVGPPIILLAVSAASVAFFLMPVHYTSGVLMVLTTSTKGPTLSLDPARPDGLSNPLLTFGDGLKTTSAILIQAMNDPDVKAELGAPENSATQITVDDGRTNPSLLDTTGPFVYIAVDARTAAEASTIVGRAQQRVRAELDARQKELGAPKGTFITAADVSPATVPEQVLTGKLQAALAAFLLCAAVGFGVAYARVRSKLAKSPAEPSADSDQGFYWAAGDTERLSLPPGESRTADSYRPLLQAGPGTIEQQQGDYEPARGSAELNDDDTQVVIVLSDMSGGDAGIGARSSINGKARDRRGEARD</sequence>
<feature type="transmembrane region" description="Helical" evidence="2">
    <location>
        <begin position="187"/>
        <end position="207"/>
    </location>
</feature>
<evidence type="ECO:0000313" key="3">
    <source>
        <dbReference type="EMBL" id="GII30592.1"/>
    </source>
</evidence>
<dbReference type="AlphaFoldDB" id="A0A8J3X762"/>
<comment type="caution">
    <text evidence="3">The sequence shown here is derived from an EMBL/GenBank/DDBJ whole genome shotgun (WGS) entry which is preliminary data.</text>
</comment>
<protein>
    <recommendedName>
        <fullName evidence="5">Capsular polysaccharide biosynthesis protein</fullName>
    </recommendedName>
</protein>
<name>A0A8J3X762_9ACTN</name>
<dbReference type="Proteomes" id="UP000650628">
    <property type="component" value="Unassembled WGS sequence"/>
</dbReference>
<feature type="region of interest" description="Disordered" evidence="1">
    <location>
        <begin position="293"/>
        <end position="318"/>
    </location>
</feature>
<feature type="region of interest" description="Disordered" evidence="1">
    <location>
        <begin position="236"/>
        <end position="281"/>
    </location>
</feature>
<evidence type="ECO:0000256" key="2">
    <source>
        <dbReference type="SAM" id="Phobius"/>
    </source>
</evidence>
<keyword evidence="2" id="KW-1133">Transmembrane helix</keyword>
<keyword evidence="2" id="KW-0812">Transmembrane</keyword>
<evidence type="ECO:0008006" key="5">
    <source>
        <dbReference type="Google" id="ProtNLM"/>
    </source>
</evidence>
<proteinExistence type="predicted"/>
<keyword evidence="2" id="KW-0472">Membrane</keyword>
<feature type="transmembrane region" description="Helical" evidence="2">
    <location>
        <begin position="20"/>
        <end position="39"/>
    </location>
</feature>
<accession>A0A8J3X762</accession>
<organism evidence="3 4">
    <name type="scientific">Planotetraspora mira</name>
    <dbReference type="NCBI Taxonomy" id="58121"/>
    <lineage>
        <taxon>Bacteria</taxon>
        <taxon>Bacillati</taxon>
        <taxon>Actinomycetota</taxon>
        <taxon>Actinomycetes</taxon>
        <taxon>Streptosporangiales</taxon>
        <taxon>Streptosporangiaceae</taxon>
        <taxon>Planotetraspora</taxon>
    </lineage>
</organism>
<evidence type="ECO:0000256" key="1">
    <source>
        <dbReference type="SAM" id="MobiDB-lite"/>
    </source>
</evidence>
<reference evidence="3 4" key="1">
    <citation type="submission" date="2021-01" db="EMBL/GenBank/DDBJ databases">
        <title>Whole genome shotgun sequence of Planotetraspora mira NBRC 15435.</title>
        <authorList>
            <person name="Komaki H."/>
            <person name="Tamura T."/>
        </authorList>
    </citation>
    <scope>NUCLEOTIDE SEQUENCE [LARGE SCALE GENOMIC DNA]</scope>
    <source>
        <strain evidence="3 4">NBRC 15435</strain>
    </source>
</reference>
<evidence type="ECO:0000313" key="4">
    <source>
        <dbReference type="Proteomes" id="UP000650628"/>
    </source>
</evidence>
<dbReference type="EMBL" id="BOOO01000020">
    <property type="protein sequence ID" value="GII30592.1"/>
    <property type="molecule type" value="Genomic_DNA"/>
</dbReference>
<keyword evidence="4" id="KW-1185">Reference proteome</keyword>